<feature type="domain" description="N-end aminoacyl transferase N-terminal" evidence="7">
    <location>
        <begin position="16"/>
        <end position="86"/>
    </location>
</feature>
<sequence length="485" mass="55320">MNYSVVDYLSISKDGDCGYCKSSETSISHGMWAHLMTADDYQHLIDRGWRRCGMYCYKPLMNETCCPAYTIRCQALNLALTKSQKKVLRKITTFLKGENCDKEGATQNVELEGHSSDFEEARVNDFKISSSVPQPLSKEERQASSSYTSSSIRVDEMTSESLKMPALPKQPPTSALSSPTPGVGADCTKPPRKKSKLLRLERKIEKMRNAGIVFTPSKNVSTPEKTLEDFVRENDAAYPRKLELELVPSCSDEKILQECYNLYKKYQMSVHKDEESELTFSSFSNFLVVSPLQPYKDAETPDCGYGSFHQLYRLDGKLIAVGVVDILPRCVSSVYFFYDPDYSYLSLGTYGSLRELHLTRSLARQSPQLNQYYLGFYIHTCPKMRYKGRLQPSYLLCPEAYTWHPISSCLSKLDSSKYSRLNDDKNVKSAEDDVDLDKILILDKSILPFSFFKTKHEVSPTKLDMLREYALLVGKTCASRMFLRW</sequence>
<evidence type="ECO:0000256" key="3">
    <source>
        <dbReference type="ARBA" id="ARBA00022786"/>
    </source>
</evidence>
<dbReference type="PIRSF" id="PIRSF037207">
    <property type="entry name" value="ATE1_euk"/>
    <property type="match status" value="1"/>
</dbReference>
<keyword evidence="2 5" id="KW-0808">Transferase</keyword>
<keyword evidence="10" id="KW-1185">Reference proteome</keyword>
<dbReference type="InterPro" id="IPR007472">
    <property type="entry name" value="N-end_Aminoacyl_Trfase_C"/>
</dbReference>
<dbReference type="Pfam" id="PF04376">
    <property type="entry name" value="ATE_N"/>
    <property type="match status" value="1"/>
</dbReference>
<evidence type="ECO:0000256" key="6">
    <source>
        <dbReference type="SAM" id="MobiDB-lite"/>
    </source>
</evidence>
<dbReference type="SUPFAM" id="SSF55729">
    <property type="entry name" value="Acyl-CoA N-acyltransferases (Nat)"/>
    <property type="match status" value="1"/>
</dbReference>
<accession>A0ABN7AZP8</accession>
<reference evidence="9 10" key="1">
    <citation type="submission" date="2023-09" db="EMBL/GenBank/DDBJ databases">
        <title>Nesidiocoris tenuis whole genome shotgun sequence.</title>
        <authorList>
            <person name="Shibata T."/>
            <person name="Shimoda M."/>
            <person name="Kobayashi T."/>
            <person name="Uehara T."/>
        </authorList>
    </citation>
    <scope>NUCLEOTIDE SEQUENCE [LARGE SCALE GENOMIC DNA]</scope>
    <source>
        <strain evidence="9 10">Japan</strain>
    </source>
</reference>
<evidence type="ECO:0000313" key="10">
    <source>
        <dbReference type="Proteomes" id="UP001307889"/>
    </source>
</evidence>
<evidence type="ECO:0000256" key="2">
    <source>
        <dbReference type="ARBA" id="ARBA00022679"/>
    </source>
</evidence>
<organism evidence="9 10">
    <name type="scientific">Nesidiocoris tenuis</name>
    <dbReference type="NCBI Taxonomy" id="355587"/>
    <lineage>
        <taxon>Eukaryota</taxon>
        <taxon>Metazoa</taxon>
        <taxon>Ecdysozoa</taxon>
        <taxon>Arthropoda</taxon>
        <taxon>Hexapoda</taxon>
        <taxon>Insecta</taxon>
        <taxon>Pterygota</taxon>
        <taxon>Neoptera</taxon>
        <taxon>Paraneoptera</taxon>
        <taxon>Hemiptera</taxon>
        <taxon>Heteroptera</taxon>
        <taxon>Panheteroptera</taxon>
        <taxon>Cimicomorpha</taxon>
        <taxon>Miridae</taxon>
        <taxon>Dicyphina</taxon>
        <taxon>Nesidiocoris</taxon>
    </lineage>
</organism>
<evidence type="ECO:0000256" key="1">
    <source>
        <dbReference type="ARBA" id="ARBA00009991"/>
    </source>
</evidence>
<evidence type="ECO:0000259" key="7">
    <source>
        <dbReference type="Pfam" id="PF04376"/>
    </source>
</evidence>
<comment type="function">
    <text evidence="5">Involved in the post-translational conjugation of arginine to the N-terminal aspartate or glutamate of a protein. This arginylation is required for degradation of the protein via the ubiquitin pathway.</text>
</comment>
<feature type="region of interest" description="Disordered" evidence="6">
    <location>
        <begin position="129"/>
        <end position="194"/>
    </location>
</feature>
<dbReference type="Pfam" id="PF04377">
    <property type="entry name" value="ATE_C"/>
    <property type="match status" value="1"/>
</dbReference>
<gene>
    <name evidence="9" type="ORF">NTJ_09231</name>
</gene>
<dbReference type="EMBL" id="AP028915">
    <property type="protein sequence ID" value="BES96420.1"/>
    <property type="molecule type" value="Genomic_DNA"/>
</dbReference>
<dbReference type="PANTHER" id="PTHR21367">
    <property type="entry name" value="ARGININE-TRNA-PROTEIN TRANSFERASE 1"/>
    <property type="match status" value="1"/>
</dbReference>
<dbReference type="EC" id="2.3.2.8" evidence="5"/>
<proteinExistence type="inferred from homology"/>
<dbReference type="Proteomes" id="UP001307889">
    <property type="component" value="Chromosome 7"/>
</dbReference>
<evidence type="ECO:0000313" key="9">
    <source>
        <dbReference type="EMBL" id="BES96420.1"/>
    </source>
</evidence>
<dbReference type="InterPro" id="IPR030700">
    <property type="entry name" value="N-end_Aminoacyl_Trfase"/>
</dbReference>
<comment type="catalytic activity">
    <reaction evidence="5">
        <text>an N-terminal L-alpha-aminoacyl-[protein] + L-arginyl-tRNA(Arg) = an N-terminal L-arginyl-L-aminoacyl-[protein] + tRNA(Arg) + H(+)</text>
        <dbReference type="Rhea" id="RHEA:10208"/>
        <dbReference type="Rhea" id="RHEA-COMP:9658"/>
        <dbReference type="Rhea" id="RHEA-COMP:9673"/>
        <dbReference type="Rhea" id="RHEA-COMP:10636"/>
        <dbReference type="Rhea" id="RHEA-COMP:10638"/>
        <dbReference type="ChEBI" id="CHEBI:15378"/>
        <dbReference type="ChEBI" id="CHEBI:78442"/>
        <dbReference type="ChEBI" id="CHEBI:78513"/>
        <dbReference type="ChEBI" id="CHEBI:78597"/>
        <dbReference type="ChEBI" id="CHEBI:83562"/>
        <dbReference type="EC" id="2.3.2.8"/>
    </reaction>
</comment>
<keyword evidence="3 5" id="KW-0833">Ubl conjugation pathway</keyword>
<dbReference type="InterPro" id="IPR007471">
    <property type="entry name" value="N-end_Aminoacyl_Trfase_N"/>
</dbReference>
<protein>
    <recommendedName>
        <fullName evidence="5">Arginyl-tRNA--protein transferase 1</fullName>
        <shortName evidence="5">Arginyltransferase 1</shortName>
        <shortName evidence="5">R-transferase 1</shortName>
        <ecNumber evidence="5">2.3.2.8</ecNumber>
    </recommendedName>
    <alternativeName>
        <fullName evidence="5">Arginine-tRNA--protein transferase 1</fullName>
    </alternativeName>
</protein>
<dbReference type="InterPro" id="IPR016181">
    <property type="entry name" value="Acyl_CoA_acyltransferase"/>
</dbReference>
<feature type="domain" description="N-end rule aminoacyl transferase C-terminal" evidence="8">
    <location>
        <begin position="258"/>
        <end position="397"/>
    </location>
</feature>
<dbReference type="InterPro" id="IPR017137">
    <property type="entry name" value="Arg-tRNA-P_Trfase_1_euk"/>
</dbReference>
<feature type="compositionally biased region" description="Polar residues" evidence="6">
    <location>
        <begin position="143"/>
        <end position="152"/>
    </location>
</feature>
<comment type="similarity">
    <text evidence="1 5">Belongs to the R-transferase family.</text>
</comment>
<dbReference type="PANTHER" id="PTHR21367:SF1">
    <property type="entry name" value="ARGINYL-TRNA--PROTEIN TRANSFERASE 1"/>
    <property type="match status" value="1"/>
</dbReference>
<evidence type="ECO:0000256" key="4">
    <source>
        <dbReference type="ARBA" id="ARBA00023315"/>
    </source>
</evidence>
<name>A0ABN7AZP8_9HEMI</name>
<evidence type="ECO:0000256" key="5">
    <source>
        <dbReference type="PIRNR" id="PIRNR037207"/>
    </source>
</evidence>
<keyword evidence="4 5" id="KW-0012">Acyltransferase</keyword>
<evidence type="ECO:0000259" key="8">
    <source>
        <dbReference type="Pfam" id="PF04377"/>
    </source>
</evidence>